<feature type="transmembrane region" description="Helical" evidence="6">
    <location>
        <begin position="243"/>
        <end position="263"/>
    </location>
</feature>
<feature type="signal peptide" evidence="7">
    <location>
        <begin position="1"/>
        <end position="26"/>
    </location>
</feature>
<evidence type="ECO:0000256" key="6">
    <source>
        <dbReference type="SAM" id="Phobius"/>
    </source>
</evidence>
<name>A0A037ZNB2_9RHOB</name>
<keyword evidence="10" id="KW-1185">Reference proteome</keyword>
<dbReference type="Pfam" id="PF00892">
    <property type="entry name" value="EamA"/>
    <property type="match status" value="2"/>
</dbReference>
<dbReference type="AlphaFoldDB" id="A0A037ZNB2"/>
<dbReference type="STRING" id="1454373.ACMU_01235"/>
<evidence type="ECO:0000256" key="3">
    <source>
        <dbReference type="ARBA" id="ARBA00022692"/>
    </source>
</evidence>
<organism evidence="9 10">
    <name type="scientific">Actibacterium mucosum KCTC 23349</name>
    <dbReference type="NCBI Taxonomy" id="1454373"/>
    <lineage>
        <taxon>Bacteria</taxon>
        <taxon>Pseudomonadati</taxon>
        <taxon>Pseudomonadota</taxon>
        <taxon>Alphaproteobacteria</taxon>
        <taxon>Rhodobacterales</taxon>
        <taxon>Roseobacteraceae</taxon>
        <taxon>Actibacterium</taxon>
    </lineage>
</organism>
<dbReference type="Proteomes" id="UP000026249">
    <property type="component" value="Unassembled WGS sequence"/>
</dbReference>
<dbReference type="InterPro" id="IPR000620">
    <property type="entry name" value="EamA_dom"/>
</dbReference>
<comment type="caution">
    <text evidence="9">The sequence shown here is derived from an EMBL/GenBank/DDBJ whole genome shotgun (WGS) entry which is preliminary data.</text>
</comment>
<reference evidence="9 10" key="1">
    <citation type="submission" date="2014-03" db="EMBL/GenBank/DDBJ databases">
        <title>Draft Genome Sequence of Actibacterium mucosum KCTC 23349, a Marine Alphaproteobacterium with Complex Ionic Requirements Isolated from Mediterranean Seawater at Malvarrosa Beach, Valencia, Spain.</title>
        <authorList>
            <person name="Arahal D.R."/>
            <person name="Shao Z."/>
            <person name="Lai Q."/>
            <person name="Pujalte M.J."/>
        </authorList>
    </citation>
    <scope>NUCLEOTIDE SEQUENCE [LARGE SCALE GENOMIC DNA]</scope>
    <source>
        <strain evidence="9 10">KCTC 23349</strain>
    </source>
</reference>
<evidence type="ECO:0000256" key="1">
    <source>
        <dbReference type="ARBA" id="ARBA00004141"/>
    </source>
</evidence>
<feature type="domain" description="EamA" evidence="8">
    <location>
        <begin position="5"/>
        <end position="138"/>
    </location>
</feature>
<evidence type="ECO:0000256" key="4">
    <source>
        <dbReference type="ARBA" id="ARBA00022989"/>
    </source>
</evidence>
<protein>
    <submittedName>
        <fullName evidence="9">Membrane protein</fullName>
    </submittedName>
</protein>
<feature type="transmembrane region" description="Helical" evidence="6">
    <location>
        <begin position="187"/>
        <end position="209"/>
    </location>
</feature>
<dbReference type="InterPro" id="IPR037185">
    <property type="entry name" value="EmrE-like"/>
</dbReference>
<feature type="domain" description="EamA" evidence="8">
    <location>
        <begin position="156"/>
        <end position="286"/>
    </location>
</feature>
<evidence type="ECO:0000256" key="5">
    <source>
        <dbReference type="ARBA" id="ARBA00023136"/>
    </source>
</evidence>
<gene>
    <name evidence="9" type="ORF">ACMU_01235</name>
</gene>
<dbReference type="RefSeq" id="WP_051587775.1">
    <property type="nucleotide sequence ID" value="NZ_JFKE01000001.1"/>
</dbReference>
<feature type="transmembrane region" description="Helical" evidence="6">
    <location>
        <begin position="269"/>
        <end position="287"/>
    </location>
</feature>
<feature type="transmembrane region" description="Helical" evidence="6">
    <location>
        <begin position="96"/>
        <end position="115"/>
    </location>
</feature>
<keyword evidence="3 6" id="KW-0812">Transmembrane</keyword>
<accession>A0A037ZNB2</accession>
<dbReference type="PANTHER" id="PTHR22911">
    <property type="entry name" value="ACYL-MALONYL CONDENSING ENZYME-RELATED"/>
    <property type="match status" value="1"/>
</dbReference>
<feature type="transmembrane region" description="Helical" evidence="6">
    <location>
        <begin position="122"/>
        <end position="142"/>
    </location>
</feature>
<sequence length="307" mass="32820">MQPTRAILFKLASVLIFVAMSSFVKAVSENVPPGEAVFFRSVFALPVILIWLVATGHFPDGLRTQNPMGHVWRGVFGVAAMTCFFTGLGLLPLPEVAAIGFATPIFVVIFAAMFLGETIRVVRMAAVAVGLVGVLIMMWPRLSVFSELSADQTAALGAIIVLVGSAVAALAQVFVRSMVHTESTSSIVFWFTITSTVLSLCTLPFGWVVPTARESAFLIGTGILGGFGQIFLTSAYRFGHAGLVAPFDYSSMLWALLIGYIFFAEIPTLPMLAGAALVIAAGVFIIWRERQLGLQRGKAKPTTTPQG</sequence>
<comment type="similarity">
    <text evidence="2">Belongs to the drug/metabolite transporter (DMT) superfamily. 10 TMS drug/metabolite exporter (DME) (TC 2.A.7.3) family.</text>
</comment>
<proteinExistence type="inferred from homology"/>
<keyword evidence="7" id="KW-0732">Signal</keyword>
<keyword evidence="5 6" id="KW-0472">Membrane</keyword>
<dbReference type="PANTHER" id="PTHR22911:SF6">
    <property type="entry name" value="SOLUTE CARRIER FAMILY 35 MEMBER G1"/>
    <property type="match status" value="1"/>
</dbReference>
<dbReference type="GO" id="GO:0016020">
    <property type="term" value="C:membrane"/>
    <property type="evidence" value="ECO:0007669"/>
    <property type="project" value="UniProtKB-SubCell"/>
</dbReference>
<comment type="subcellular location">
    <subcellularLocation>
        <location evidence="1">Membrane</location>
        <topology evidence="1">Multi-pass membrane protein</topology>
    </subcellularLocation>
</comment>
<dbReference type="EMBL" id="JFKE01000001">
    <property type="protein sequence ID" value="KAJ57145.1"/>
    <property type="molecule type" value="Genomic_DNA"/>
</dbReference>
<feature type="transmembrane region" description="Helical" evidence="6">
    <location>
        <begin position="154"/>
        <end position="175"/>
    </location>
</feature>
<dbReference type="OrthoDB" id="8478503at2"/>
<feature type="chain" id="PRO_5001564142" evidence="7">
    <location>
        <begin position="27"/>
        <end position="307"/>
    </location>
</feature>
<evidence type="ECO:0000256" key="2">
    <source>
        <dbReference type="ARBA" id="ARBA00009853"/>
    </source>
</evidence>
<dbReference type="SUPFAM" id="SSF103481">
    <property type="entry name" value="Multidrug resistance efflux transporter EmrE"/>
    <property type="match status" value="2"/>
</dbReference>
<evidence type="ECO:0000259" key="8">
    <source>
        <dbReference type="Pfam" id="PF00892"/>
    </source>
</evidence>
<feature type="transmembrane region" description="Helical" evidence="6">
    <location>
        <begin position="36"/>
        <end position="58"/>
    </location>
</feature>
<evidence type="ECO:0000313" key="9">
    <source>
        <dbReference type="EMBL" id="KAJ57145.1"/>
    </source>
</evidence>
<evidence type="ECO:0000256" key="7">
    <source>
        <dbReference type="SAM" id="SignalP"/>
    </source>
</evidence>
<keyword evidence="4 6" id="KW-1133">Transmembrane helix</keyword>
<feature type="transmembrane region" description="Helical" evidence="6">
    <location>
        <begin position="70"/>
        <end position="90"/>
    </location>
</feature>
<feature type="transmembrane region" description="Helical" evidence="6">
    <location>
        <begin position="215"/>
        <end position="236"/>
    </location>
</feature>
<evidence type="ECO:0000313" key="10">
    <source>
        <dbReference type="Proteomes" id="UP000026249"/>
    </source>
</evidence>